<comment type="similarity">
    <text evidence="1">Belongs to the type-I restriction system S methylase family.</text>
</comment>
<keyword evidence="2" id="KW-0680">Restriction system</keyword>
<dbReference type="InterPro" id="IPR052021">
    <property type="entry name" value="Type-I_RS_S_subunit"/>
</dbReference>
<name>A9WD63_CHLAA</name>
<dbReference type="CDD" id="cd17260">
    <property type="entry name" value="RMtype1_S_EcoEI-TRD1-CR1_like"/>
    <property type="match status" value="1"/>
</dbReference>
<dbReference type="KEGG" id="cau:Caur_1813"/>
<dbReference type="PATRIC" id="fig|324602.8.peg.2066"/>
<protein>
    <submittedName>
        <fullName evidence="5">Restriction modification system DNA specificity domain</fullName>
    </submittedName>
</protein>
<evidence type="ECO:0000313" key="6">
    <source>
        <dbReference type="Proteomes" id="UP000002008"/>
    </source>
</evidence>
<accession>A9WD63</accession>
<dbReference type="CDD" id="cd16961">
    <property type="entry name" value="RMtype1_S_TRD-CR_like"/>
    <property type="match status" value="1"/>
</dbReference>
<dbReference type="AlphaFoldDB" id="A9WD63"/>
<dbReference type="GO" id="GO:0003677">
    <property type="term" value="F:DNA binding"/>
    <property type="evidence" value="ECO:0007669"/>
    <property type="project" value="UniProtKB-KW"/>
</dbReference>
<dbReference type="PANTHER" id="PTHR30408">
    <property type="entry name" value="TYPE-1 RESTRICTION ENZYME ECOKI SPECIFICITY PROTEIN"/>
    <property type="match status" value="1"/>
</dbReference>
<feature type="domain" description="Type I restriction modification DNA specificity" evidence="4">
    <location>
        <begin position="3"/>
        <end position="180"/>
    </location>
</feature>
<dbReference type="HOGENOM" id="CLU_021095_2_1_0"/>
<evidence type="ECO:0000256" key="3">
    <source>
        <dbReference type="ARBA" id="ARBA00023125"/>
    </source>
</evidence>
<evidence type="ECO:0000256" key="1">
    <source>
        <dbReference type="ARBA" id="ARBA00010923"/>
    </source>
</evidence>
<gene>
    <name evidence="5" type="ordered locus">Caur_1813</name>
</gene>
<evidence type="ECO:0000259" key="4">
    <source>
        <dbReference type="Pfam" id="PF01420"/>
    </source>
</evidence>
<dbReference type="Proteomes" id="UP000002008">
    <property type="component" value="Chromosome"/>
</dbReference>
<dbReference type="STRING" id="324602.Caur_1813"/>
<dbReference type="InParanoid" id="A9WD63"/>
<dbReference type="Pfam" id="PF01420">
    <property type="entry name" value="Methylase_S"/>
    <property type="match status" value="1"/>
</dbReference>
<proteinExistence type="inferred from homology"/>
<organism evidence="5 6">
    <name type="scientific">Chloroflexus aurantiacus (strain ATCC 29366 / DSM 635 / J-10-fl)</name>
    <dbReference type="NCBI Taxonomy" id="324602"/>
    <lineage>
        <taxon>Bacteria</taxon>
        <taxon>Bacillati</taxon>
        <taxon>Chloroflexota</taxon>
        <taxon>Chloroflexia</taxon>
        <taxon>Chloroflexales</taxon>
        <taxon>Chloroflexineae</taxon>
        <taxon>Chloroflexaceae</taxon>
        <taxon>Chloroflexus</taxon>
    </lineage>
</organism>
<dbReference type="InterPro" id="IPR000055">
    <property type="entry name" value="Restrct_endonuc_typeI_TRD"/>
</dbReference>
<dbReference type="REBASE" id="16877">
    <property type="entry name" value="S.CauJORF1810P"/>
</dbReference>
<sequence>MADKWGTVRLGDVATINPDAIGANWPFLHIRYIDISSVGEGTIIEKPSQISLSEAPSRAKRLIREGDTVLSMVRPNRRSRFFVTTFEPDLVVSTGFAVLRPKPKVIHPRYLYACVFDRAFTDYLVSREKGAAYPAVLSEDIADAKIPFPPLPEQRAIAHILGTLDDKIELNRRMSETLEQMARALFKAWFVDFEPVRAKIECRWQRGQSLPGLPAHFYDLFPERLVDSELGEIPEGWGVGRLSELIELNPPRVLRKGEVAPYLDMANMPTRGHVPGDVVDRPFGSGTRFINGDTLLARITPCLENGKTAFVDFLRNGQVGWGSTEYIVLRPREPLPAEFAYCLARSENFRDFAIQNMTGTSGRQRVQTEAIAHYLLVAPPAPVAEAFGRTVKQLFARATRASCESRTLAALRDALLPKLIRGEIRVKDAEKFLQERGL</sequence>
<keyword evidence="6" id="KW-1185">Reference proteome</keyword>
<dbReference type="GO" id="GO:0009307">
    <property type="term" value="P:DNA restriction-modification system"/>
    <property type="evidence" value="ECO:0007669"/>
    <property type="project" value="UniProtKB-KW"/>
</dbReference>
<dbReference type="RefSeq" id="WP_012257684.1">
    <property type="nucleotide sequence ID" value="NC_010175.1"/>
</dbReference>
<reference evidence="6" key="1">
    <citation type="journal article" date="2011" name="BMC Genomics">
        <title>Complete genome sequence of the filamentous anoxygenic phototrophic bacterium Chloroflexus aurantiacus.</title>
        <authorList>
            <person name="Tang K.H."/>
            <person name="Barry K."/>
            <person name="Chertkov O."/>
            <person name="Dalin E."/>
            <person name="Han C.S."/>
            <person name="Hauser L.J."/>
            <person name="Honchak B.M."/>
            <person name="Karbach L.E."/>
            <person name="Land M.L."/>
            <person name="Lapidus A."/>
            <person name="Larimer F.W."/>
            <person name="Mikhailova N."/>
            <person name="Pitluck S."/>
            <person name="Pierson B.K."/>
            <person name="Blankenship R.E."/>
        </authorList>
    </citation>
    <scope>NUCLEOTIDE SEQUENCE [LARGE SCALE GENOMIC DNA]</scope>
    <source>
        <strain evidence="6">ATCC 29366 / DSM 635 / J-10-fl</strain>
    </source>
</reference>
<dbReference type="SUPFAM" id="SSF116734">
    <property type="entry name" value="DNA methylase specificity domain"/>
    <property type="match status" value="2"/>
</dbReference>
<evidence type="ECO:0000313" key="5">
    <source>
        <dbReference type="EMBL" id="ABY35030.1"/>
    </source>
</evidence>
<dbReference type="PANTHER" id="PTHR30408:SF13">
    <property type="entry name" value="TYPE I RESTRICTION ENZYME HINDI SPECIFICITY SUBUNIT"/>
    <property type="match status" value="1"/>
</dbReference>
<dbReference type="Gene3D" id="3.90.220.20">
    <property type="entry name" value="DNA methylase specificity domains"/>
    <property type="match status" value="2"/>
</dbReference>
<dbReference type="InterPro" id="IPR044946">
    <property type="entry name" value="Restrct_endonuc_typeI_TRD_sf"/>
</dbReference>
<dbReference type="EnsemblBacteria" id="ABY35030">
    <property type="protein sequence ID" value="ABY35030"/>
    <property type="gene ID" value="Caur_1813"/>
</dbReference>
<dbReference type="EMBL" id="CP000909">
    <property type="protein sequence ID" value="ABY35030.1"/>
    <property type="molecule type" value="Genomic_DNA"/>
</dbReference>
<dbReference type="eggNOG" id="COG0732">
    <property type="taxonomic scope" value="Bacteria"/>
</dbReference>
<keyword evidence="3" id="KW-0238">DNA-binding</keyword>
<evidence type="ECO:0000256" key="2">
    <source>
        <dbReference type="ARBA" id="ARBA00022747"/>
    </source>
</evidence>